<dbReference type="InterPro" id="IPR036890">
    <property type="entry name" value="HATPase_C_sf"/>
</dbReference>
<dbReference type="InterPro" id="IPR005467">
    <property type="entry name" value="His_kinase_dom"/>
</dbReference>
<dbReference type="Pfam" id="PF00512">
    <property type="entry name" value="HisKA"/>
    <property type="match status" value="1"/>
</dbReference>
<sequence>MSSALKLIRRFILILLLSICLLFVFNAVLLFYLSYHQTGNAGGWKAAQAVSDALTADGNGTYQLSREGASVLEEYQAWAILIDDNGGNVVWHSDNLPGAVPLAYSASDIAQAVRGYICDYPTTTGSHGGDLLIMGHPKTAYWKLMWNTFDYNTIAKLPQHVLVFIICNLAAIFLIYMIASSGIFRSVKPILCGIEALPQGEDIYLKEKGLLSDLAASINRVSEKLSAQNRQLRKKETARANWIAGVSHDIRTPLSMVMGYAGQLEEDTALSQEARCKAAVIRRQSEKIRNLVSDLNLASKLEYNMQPLKLSKVSMTSLVRQVSADFLNMDLEEKYPIIWETTENLPACFVLGDKELLRRAITNIIQNSINHNDEGCGIYVSLAENSGQCEIILEDDGIGASDARIEELNDKPHYMVCDDSITRQRHGLGLLLVKQIIAAHQGSVEIGRGSHGGFSVILRLKVS</sequence>
<keyword evidence="6 10" id="KW-0418">Kinase</keyword>
<name>A0ABT1RQZ5_9FIRM</name>
<dbReference type="Gene3D" id="3.30.565.10">
    <property type="entry name" value="Histidine kinase-like ATPase, C-terminal domain"/>
    <property type="match status" value="1"/>
</dbReference>
<evidence type="ECO:0000256" key="4">
    <source>
        <dbReference type="ARBA" id="ARBA00022553"/>
    </source>
</evidence>
<evidence type="ECO:0000256" key="6">
    <source>
        <dbReference type="ARBA" id="ARBA00022777"/>
    </source>
</evidence>
<dbReference type="SUPFAM" id="SSF55874">
    <property type="entry name" value="ATPase domain of HSP90 chaperone/DNA topoisomerase II/histidine kinase"/>
    <property type="match status" value="1"/>
</dbReference>
<dbReference type="EMBL" id="JANFXK010000012">
    <property type="protein sequence ID" value="MCQ4637316.1"/>
    <property type="molecule type" value="Genomic_DNA"/>
</dbReference>
<evidence type="ECO:0000256" key="7">
    <source>
        <dbReference type="ARBA" id="ARBA00023012"/>
    </source>
</evidence>
<feature type="transmembrane region" description="Helical" evidence="8">
    <location>
        <begin position="161"/>
        <end position="179"/>
    </location>
</feature>
<dbReference type="SUPFAM" id="SSF47384">
    <property type="entry name" value="Homodimeric domain of signal transducing histidine kinase"/>
    <property type="match status" value="1"/>
</dbReference>
<keyword evidence="4" id="KW-0597">Phosphoprotein</keyword>
<accession>A0ABT1RQZ5</accession>
<evidence type="ECO:0000256" key="3">
    <source>
        <dbReference type="ARBA" id="ARBA00012438"/>
    </source>
</evidence>
<protein>
    <recommendedName>
        <fullName evidence="3">histidine kinase</fullName>
        <ecNumber evidence="3">2.7.13.3</ecNumber>
    </recommendedName>
</protein>
<proteinExistence type="predicted"/>
<dbReference type="EC" id="2.7.13.3" evidence="3"/>
<evidence type="ECO:0000256" key="2">
    <source>
        <dbReference type="ARBA" id="ARBA00004370"/>
    </source>
</evidence>
<organism evidence="10 11">
    <name type="scientific">Anaerovorax odorimutans</name>
    <dbReference type="NCBI Taxonomy" id="109327"/>
    <lineage>
        <taxon>Bacteria</taxon>
        <taxon>Bacillati</taxon>
        <taxon>Bacillota</taxon>
        <taxon>Clostridia</taxon>
        <taxon>Peptostreptococcales</taxon>
        <taxon>Anaerovoracaceae</taxon>
        <taxon>Anaerovorax</taxon>
    </lineage>
</organism>
<evidence type="ECO:0000313" key="10">
    <source>
        <dbReference type="EMBL" id="MCQ4637316.1"/>
    </source>
</evidence>
<keyword evidence="5" id="KW-0808">Transferase</keyword>
<comment type="catalytic activity">
    <reaction evidence="1">
        <text>ATP + protein L-histidine = ADP + protein N-phospho-L-histidine.</text>
        <dbReference type="EC" id="2.7.13.3"/>
    </reaction>
</comment>
<dbReference type="PANTHER" id="PTHR45453">
    <property type="entry name" value="PHOSPHATE REGULON SENSOR PROTEIN PHOR"/>
    <property type="match status" value="1"/>
</dbReference>
<feature type="transmembrane region" description="Helical" evidence="8">
    <location>
        <begin position="12"/>
        <end position="35"/>
    </location>
</feature>
<reference evidence="10 11" key="1">
    <citation type="submission" date="2022-06" db="EMBL/GenBank/DDBJ databases">
        <title>Isolation of gut microbiota from human fecal samples.</title>
        <authorList>
            <person name="Pamer E.G."/>
            <person name="Barat B."/>
            <person name="Waligurski E."/>
            <person name="Medina S."/>
            <person name="Paddock L."/>
            <person name="Mostad J."/>
        </authorList>
    </citation>
    <scope>NUCLEOTIDE SEQUENCE [LARGE SCALE GENOMIC DNA]</scope>
    <source>
        <strain evidence="10 11">SL.3.17</strain>
    </source>
</reference>
<dbReference type="PROSITE" id="PS50109">
    <property type="entry name" value="HIS_KIN"/>
    <property type="match status" value="1"/>
</dbReference>
<dbReference type="InterPro" id="IPR050351">
    <property type="entry name" value="BphY/WalK/GraS-like"/>
</dbReference>
<dbReference type="Pfam" id="PF02518">
    <property type="entry name" value="HATPase_c"/>
    <property type="match status" value="1"/>
</dbReference>
<keyword evidence="8" id="KW-0472">Membrane</keyword>
<evidence type="ECO:0000256" key="5">
    <source>
        <dbReference type="ARBA" id="ARBA00022679"/>
    </source>
</evidence>
<dbReference type="InterPro" id="IPR003594">
    <property type="entry name" value="HATPase_dom"/>
</dbReference>
<evidence type="ECO:0000256" key="1">
    <source>
        <dbReference type="ARBA" id="ARBA00000085"/>
    </source>
</evidence>
<keyword evidence="11" id="KW-1185">Reference proteome</keyword>
<dbReference type="GO" id="GO:0016301">
    <property type="term" value="F:kinase activity"/>
    <property type="evidence" value="ECO:0007669"/>
    <property type="project" value="UniProtKB-KW"/>
</dbReference>
<dbReference type="Proteomes" id="UP001524502">
    <property type="component" value="Unassembled WGS sequence"/>
</dbReference>
<gene>
    <name evidence="10" type="ORF">NE619_11330</name>
</gene>
<evidence type="ECO:0000259" key="9">
    <source>
        <dbReference type="PROSITE" id="PS50109"/>
    </source>
</evidence>
<keyword evidence="8" id="KW-0812">Transmembrane</keyword>
<evidence type="ECO:0000256" key="8">
    <source>
        <dbReference type="SAM" id="Phobius"/>
    </source>
</evidence>
<dbReference type="Gene3D" id="1.10.287.130">
    <property type="match status" value="1"/>
</dbReference>
<dbReference type="CDD" id="cd00082">
    <property type="entry name" value="HisKA"/>
    <property type="match status" value="1"/>
</dbReference>
<feature type="domain" description="Histidine kinase" evidence="9">
    <location>
        <begin position="245"/>
        <end position="463"/>
    </location>
</feature>
<keyword evidence="8" id="KW-1133">Transmembrane helix</keyword>
<dbReference type="PANTHER" id="PTHR45453:SF1">
    <property type="entry name" value="PHOSPHATE REGULON SENSOR PROTEIN PHOR"/>
    <property type="match status" value="1"/>
</dbReference>
<evidence type="ECO:0000313" key="11">
    <source>
        <dbReference type="Proteomes" id="UP001524502"/>
    </source>
</evidence>
<dbReference type="RefSeq" id="WP_256132508.1">
    <property type="nucleotide sequence ID" value="NZ_JANFXK010000012.1"/>
</dbReference>
<dbReference type="InterPro" id="IPR036097">
    <property type="entry name" value="HisK_dim/P_sf"/>
</dbReference>
<dbReference type="InterPro" id="IPR003661">
    <property type="entry name" value="HisK_dim/P_dom"/>
</dbReference>
<dbReference type="SMART" id="SM00387">
    <property type="entry name" value="HATPase_c"/>
    <property type="match status" value="1"/>
</dbReference>
<comment type="caution">
    <text evidence="10">The sequence shown here is derived from an EMBL/GenBank/DDBJ whole genome shotgun (WGS) entry which is preliminary data.</text>
</comment>
<keyword evidence="7" id="KW-0902">Two-component regulatory system</keyword>
<dbReference type="SMART" id="SM00388">
    <property type="entry name" value="HisKA"/>
    <property type="match status" value="1"/>
</dbReference>
<comment type="subcellular location">
    <subcellularLocation>
        <location evidence="2">Membrane</location>
    </subcellularLocation>
</comment>